<dbReference type="Gene3D" id="3.40.630.10">
    <property type="entry name" value="Zn peptidases"/>
    <property type="match status" value="1"/>
</dbReference>
<dbReference type="NCBIfam" id="TIGR02994">
    <property type="entry name" value="ectoine_eutE"/>
    <property type="match status" value="1"/>
</dbReference>
<dbReference type="Pfam" id="PF24827">
    <property type="entry name" value="AstE_AspA_cat"/>
    <property type="match status" value="1"/>
</dbReference>
<dbReference type="PIRSF" id="PIRSF039012">
    <property type="entry name" value="ASP"/>
    <property type="match status" value="1"/>
</dbReference>
<protein>
    <submittedName>
        <fullName evidence="6">Succinate dehydrogenase subunit</fullName>
    </submittedName>
</protein>
<dbReference type="CDD" id="cd06252">
    <property type="entry name" value="M14_ASTE_ASPA-like"/>
    <property type="match status" value="1"/>
</dbReference>
<evidence type="ECO:0000256" key="3">
    <source>
        <dbReference type="ARBA" id="ARBA00022801"/>
    </source>
</evidence>
<keyword evidence="2" id="KW-0479">Metal-binding</keyword>
<keyword evidence="4" id="KW-0862">Zinc</keyword>
<dbReference type="GO" id="GO:0046872">
    <property type="term" value="F:metal ion binding"/>
    <property type="evidence" value="ECO:0007669"/>
    <property type="project" value="UniProtKB-KW"/>
</dbReference>
<evidence type="ECO:0000259" key="5">
    <source>
        <dbReference type="Pfam" id="PF24827"/>
    </source>
</evidence>
<keyword evidence="3" id="KW-0378">Hydrolase</keyword>
<proteinExistence type="predicted"/>
<evidence type="ECO:0000256" key="4">
    <source>
        <dbReference type="ARBA" id="ARBA00022833"/>
    </source>
</evidence>
<feature type="domain" description="Succinylglutamate desuccinylase/Aspartoacylase catalytic" evidence="5">
    <location>
        <begin position="48"/>
        <end position="234"/>
    </location>
</feature>
<gene>
    <name evidence="6" type="ORF">MGWOODY_XGa1641</name>
</gene>
<evidence type="ECO:0000313" key="6">
    <source>
        <dbReference type="EMBL" id="CUS51826.1"/>
    </source>
</evidence>
<name>A0A160TQU2_9ZZZZ</name>
<reference evidence="6" key="1">
    <citation type="submission" date="2015-10" db="EMBL/GenBank/DDBJ databases">
        <authorList>
            <person name="Gilbert D.G."/>
        </authorList>
    </citation>
    <scope>NUCLEOTIDE SEQUENCE</scope>
</reference>
<dbReference type="InterPro" id="IPR043795">
    <property type="entry name" value="N-alpha-Ac-DABA-like"/>
</dbReference>
<dbReference type="GO" id="GO:0016788">
    <property type="term" value="F:hydrolase activity, acting on ester bonds"/>
    <property type="evidence" value="ECO:0007669"/>
    <property type="project" value="InterPro"/>
</dbReference>
<dbReference type="EMBL" id="CZRL01000069">
    <property type="protein sequence ID" value="CUS51826.1"/>
    <property type="molecule type" value="Genomic_DNA"/>
</dbReference>
<evidence type="ECO:0000256" key="1">
    <source>
        <dbReference type="ARBA" id="ARBA00001947"/>
    </source>
</evidence>
<accession>A0A160TQU2</accession>
<dbReference type="GO" id="GO:0016811">
    <property type="term" value="F:hydrolase activity, acting on carbon-nitrogen (but not peptide) bonds, in linear amides"/>
    <property type="evidence" value="ECO:0007669"/>
    <property type="project" value="InterPro"/>
</dbReference>
<dbReference type="InterPro" id="IPR055438">
    <property type="entry name" value="AstE_AspA_cat"/>
</dbReference>
<dbReference type="InterPro" id="IPR053138">
    <property type="entry name" value="N-alpha-Ac-DABA_deacetylase"/>
</dbReference>
<evidence type="ECO:0000256" key="2">
    <source>
        <dbReference type="ARBA" id="ARBA00022723"/>
    </source>
</evidence>
<comment type="cofactor">
    <cofactor evidence="1">
        <name>Zn(2+)</name>
        <dbReference type="ChEBI" id="CHEBI:29105"/>
    </cofactor>
</comment>
<organism evidence="6">
    <name type="scientific">hydrothermal vent metagenome</name>
    <dbReference type="NCBI Taxonomy" id="652676"/>
    <lineage>
        <taxon>unclassified sequences</taxon>
        <taxon>metagenomes</taxon>
        <taxon>ecological metagenomes</taxon>
    </lineage>
</organism>
<sequence length="330" mass="35254">MRDNPINATVDFHLDGTQHGFLKVPYSGDDSAWGAVMVPVTVIKNGEGPTALFTGGNHGDEYEGPIALWCLATELSADRINGRVIIVPAMNYPAFKAGKRTSSIDGGNMNRVFPGDPNGTITEIIGDYFSRTLLPLADYVVDIHSGGKTLEFVPFAAAHVLDDKEQQARCVAAMEAFNAPYSMMLLELDAAHMYDTAAENQGKVFVGTEIGGGGSADATSTKIAKRGILNVLMHAGILPGEPERHSSINVDSHDAGCFITCEHSGLLELRNDLGDEVEKGDLIAVIHDTERTGTAPVEYHAKVDGILVGRHYPCLIKPGDNLAVIALRGD</sequence>
<dbReference type="SUPFAM" id="SSF53187">
    <property type="entry name" value="Zn-dependent exopeptidases"/>
    <property type="match status" value="1"/>
</dbReference>
<dbReference type="AlphaFoldDB" id="A0A160TQU2"/>
<dbReference type="PANTHER" id="PTHR37326:SF1">
    <property type="entry name" value="BLL3975 PROTEIN"/>
    <property type="match status" value="1"/>
</dbReference>
<dbReference type="PANTHER" id="PTHR37326">
    <property type="entry name" value="BLL3975 PROTEIN"/>
    <property type="match status" value="1"/>
</dbReference>
<dbReference type="InterPro" id="IPR014336">
    <property type="entry name" value="DoeB"/>
</dbReference>